<evidence type="ECO:0000256" key="1">
    <source>
        <dbReference type="ARBA" id="ARBA00004429"/>
    </source>
</evidence>
<evidence type="ECO:0000256" key="2">
    <source>
        <dbReference type="ARBA" id="ARBA00010072"/>
    </source>
</evidence>
<accession>A0A398BR94</accession>
<evidence type="ECO:0000256" key="9">
    <source>
        <dbReference type="RuleBase" id="RU363032"/>
    </source>
</evidence>
<comment type="caution">
    <text evidence="11">The sequence shown here is derived from an EMBL/GenBank/DDBJ whole genome shotgun (WGS) entry which is preliminary data.</text>
</comment>
<dbReference type="SUPFAM" id="SSF161098">
    <property type="entry name" value="MetI-like"/>
    <property type="match status" value="2"/>
</dbReference>
<keyword evidence="3 9" id="KW-0813">Transport</keyword>
<dbReference type="Proteomes" id="UP000266649">
    <property type="component" value="Unassembled WGS sequence"/>
</dbReference>
<evidence type="ECO:0000313" key="11">
    <source>
        <dbReference type="EMBL" id="RID92932.1"/>
    </source>
</evidence>
<keyword evidence="4" id="KW-1003">Cell membrane</keyword>
<feature type="transmembrane region" description="Helical" evidence="9">
    <location>
        <begin position="408"/>
        <end position="429"/>
    </location>
</feature>
<dbReference type="NCBIfam" id="TIGR01726">
    <property type="entry name" value="HEQRo_perm_3TM"/>
    <property type="match status" value="1"/>
</dbReference>
<keyword evidence="12" id="KW-1185">Reference proteome</keyword>
<evidence type="ECO:0000256" key="7">
    <source>
        <dbReference type="ARBA" id="ARBA00022989"/>
    </source>
</evidence>
<dbReference type="OrthoDB" id="9808531at2"/>
<dbReference type="Pfam" id="PF00528">
    <property type="entry name" value="BPD_transp_1"/>
    <property type="match status" value="1"/>
</dbReference>
<sequence length="438" mass="48134">MAFVQDAPKDSFRLSMLIYDTRYRSLTIQVVVLILFMLFLSWLLNNTIQNLAAKDRTFDFGFLLSRAGYDINQRLVEYTNDSTHARAAFIGLLNTLLSAVVGCILATIIGVVVGVLRLSNNWLVSRLMTVYVEMFRNVPVLLWILLAATILSETTPNPRDFRVTPEMQAAGEAPKATMLFGIIAVTNRGTDIPEPKFCVGKPREECDADPNEGGLGIIDLGIFKVSLNLLALLVVFGGSIFATRRLKRQADATQDATGVRPVTWWKNLLILVLPSAALLWALGLHFVVPELKGFNFAGGITVLHSFTALTLALALYTAAFIAEIVRAGIMAISRGQSEAAAALGLRPARTMRLVILPQALRVIIPPLISQYLNLTKNTSLAIAVSYMDLRGTLGGITLNQTGKELECMLLMMGIYLTISLIISSCMNIFNRAVRLKER</sequence>
<comment type="similarity">
    <text evidence="2">Belongs to the binding-protein-dependent transport system permease family. HisMQ subfamily.</text>
</comment>
<dbReference type="Gene3D" id="1.10.3720.10">
    <property type="entry name" value="MetI-like"/>
    <property type="match status" value="2"/>
</dbReference>
<comment type="subcellular location">
    <subcellularLocation>
        <location evidence="1">Cell inner membrane</location>
        <topology evidence="1">Multi-pass membrane protein</topology>
    </subcellularLocation>
    <subcellularLocation>
        <location evidence="9">Cell membrane</location>
        <topology evidence="9">Multi-pass membrane protein</topology>
    </subcellularLocation>
</comment>
<dbReference type="PANTHER" id="PTHR30614">
    <property type="entry name" value="MEMBRANE COMPONENT OF AMINO ACID ABC TRANSPORTER"/>
    <property type="match status" value="1"/>
</dbReference>
<keyword evidence="6" id="KW-0029">Amino-acid transport</keyword>
<dbReference type="InterPro" id="IPR000515">
    <property type="entry name" value="MetI-like"/>
</dbReference>
<dbReference type="EMBL" id="QXXQ01000002">
    <property type="protein sequence ID" value="RID92932.1"/>
    <property type="molecule type" value="Genomic_DNA"/>
</dbReference>
<feature type="transmembrane region" description="Helical" evidence="9">
    <location>
        <begin position="225"/>
        <end position="243"/>
    </location>
</feature>
<dbReference type="PANTHER" id="PTHR30614:SF37">
    <property type="entry name" value="AMINO-ACID ABC TRANSPORTER PERMEASE PROTEIN YHDX-RELATED"/>
    <property type="match status" value="1"/>
</dbReference>
<evidence type="ECO:0000256" key="3">
    <source>
        <dbReference type="ARBA" id="ARBA00022448"/>
    </source>
</evidence>
<gene>
    <name evidence="11" type="ORF">D2N39_04515</name>
</gene>
<dbReference type="GO" id="GO:0006865">
    <property type="term" value="P:amino acid transport"/>
    <property type="evidence" value="ECO:0007669"/>
    <property type="project" value="UniProtKB-KW"/>
</dbReference>
<evidence type="ECO:0000259" key="10">
    <source>
        <dbReference type="PROSITE" id="PS50928"/>
    </source>
</evidence>
<proteinExistence type="inferred from homology"/>
<feature type="domain" description="ABC transmembrane type-1" evidence="10">
    <location>
        <begin position="92"/>
        <end position="427"/>
    </location>
</feature>
<dbReference type="GO" id="GO:0022857">
    <property type="term" value="F:transmembrane transporter activity"/>
    <property type="evidence" value="ECO:0007669"/>
    <property type="project" value="InterPro"/>
</dbReference>
<protein>
    <submittedName>
        <fullName evidence="11">ABC transporter permease subunit</fullName>
    </submittedName>
</protein>
<keyword evidence="7 9" id="KW-1133">Transmembrane helix</keyword>
<feature type="transmembrane region" description="Helical" evidence="9">
    <location>
        <begin position="308"/>
        <end position="332"/>
    </location>
</feature>
<dbReference type="PROSITE" id="PS50928">
    <property type="entry name" value="ABC_TM1"/>
    <property type="match status" value="1"/>
</dbReference>
<evidence type="ECO:0000256" key="5">
    <source>
        <dbReference type="ARBA" id="ARBA00022692"/>
    </source>
</evidence>
<keyword evidence="5 9" id="KW-0812">Transmembrane</keyword>
<organism evidence="11 12">
    <name type="scientific">Gemmobacter lutimaris</name>
    <dbReference type="NCBI Taxonomy" id="2306023"/>
    <lineage>
        <taxon>Bacteria</taxon>
        <taxon>Pseudomonadati</taxon>
        <taxon>Pseudomonadota</taxon>
        <taxon>Alphaproteobacteria</taxon>
        <taxon>Rhodobacterales</taxon>
        <taxon>Paracoccaceae</taxon>
        <taxon>Gemmobacter</taxon>
    </lineage>
</organism>
<evidence type="ECO:0000256" key="8">
    <source>
        <dbReference type="ARBA" id="ARBA00023136"/>
    </source>
</evidence>
<dbReference type="CDD" id="cd06261">
    <property type="entry name" value="TM_PBP2"/>
    <property type="match status" value="2"/>
</dbReference>
<dbReference type="GO" id="GO:0043190">
    <property type="term" value="C:ATP-binding cassette (ABC) transporter complex"/>
    <property type="evidence" value="ECO:0007669"/>
    <property type="project" value="InterPro"/>
</dbReference>
<dbReference type="RefSeq" id="WP_119133587.1">
    <property type="nucleotide sequence ID" value="NZ_QXXQ01000002.1"/>
</dbReference>
<feature type="transmembrane region" description="Helical" evidence="9">
    <location>
        <begin position="264"/>
        <end position="288"/>
    </location>
</feature>
<feature type="transmembrane region" description="Helical" evidence="9">
    <location>
        <begin position="23"/>
        <end position="44"/>
    </location>
</feature>
<keyword evidence="8 9" id="KW-0472">Membrane</keyword>
<dbReference type="InterPro" id="IPR035906">
    <property type="entry name" value="MetI-like_sf"/>
</dbReference>
<dbReference type="AlphaFoldDB" id="A0A398BR94"/>
<evidence type="ECO:0000313" key="12">
    <source>
        <dbReference type="Proteomes" id="UP000266649"/>
    </source>
</evidence>
<evidence type="ECO:0000256" key="6">
    <source>
        <dbReference type="ARBA" id="ARBA00022970"/>
    </source>
</evidence>
<dbReference type="InterPro" id="IPR010065">
    <property type="entry name" value="AA_ABC_transptr_permease_3TM"/>
</dbReference>
<feature type="transmembrane region" description="Helical" evidence="9">
    <location>
        <begin position="96"/>
        <end position="118"/>
    </location>
</feature>
<dbReference type="InterPro" id="IPR043429">
    <property type="entry name" value="ArtM/GltK/GlnP/TcyL/YhdX-like"/>
</dbReference>
<evidence type="ECO:0000256" key="4">
    <source>
        <dbReference type="ARBA" id="ARBA00022475"/>
    </source>
</evidence>
<name>A0A398BR94_9RHOB</name>
<reference evidence="11 12" key="1">
    <citation type="submission" date="2018-09" db="EMBL/GenBank/DDBJ databases">
        <title>Gemmobacter lutimaris sp. nov., a marine bacterium isolated from tidal flat.</title>
        <authorList>
            <person name="Lee D.W."/>
            <person name="Yoo Y."/>
            <person name="Kim J.-J."/>
            <person name="Kim B.S."/>
        </authorList>
    </citation>
    <scope>NUCLEOTIDE SEQUENCE [LARGE SCALE GENOMIC DNA]</scope>
    <source>
        <strain evidence="11 12">YJ-T1-11</strain>
    </source>
</reference>